<comment type="caution">
    <text evidence="2">The sequence shown here is derived from an EMBL/GenBank/DDBJ whole genome shotgun (WGS) entry which is preliminary data.</text>
</comment>
<sequence length="185" mass="20000">PWAPTELCSVILGGASSNSNSKNNNNHNSYNNNNNHNNSNNNMYNNNNSNNSYNNSNNSYNNNNIYNNSNSNNNSASSSSAGALALEAASFAREARSTSPPSHGVRHLCLRVHCPVPPDGALWIEPVITSLRTRDVGTATGLSHVPPWDELFAGELSLEVMSRLRCRDAARFLTSCRSAAASQHP</sequence>
<dbReference type="Proteomes" id="UP000626109">
    <property type="component" value="Unassembled WGS sequence"/>
</dbReference>
<gene>
    <name evidence="2" type="ORF">PGLA2088_LOCUS45149</name>
</gene>
<accession>A0A813LM50</accession>
<feature type="non-terminal residue" evidence="2">
    <location>
        <position position="185"/>
    </location>
</feature>
<proteinExistence type="predicted"/>
<feature type="region of interest" description="Disordered" evidence="1">
    <location>
        <begin position="15"/>
        <end position="78"/>
    </location>
</feature>
<feature type="non-terminal residue" evidence="2">
    <location>
        <position position="1"/>
    </location>
</feature>
<reference evidence="2" key="1">
    <citation type="submission" date="2021-02" db="EMBL/GenBank/DDBJ databases">
        <authorList>
            <person name="Dougan E. K."/>
            <person name="Rhodes N."/>
            <person name="Thang M."/>
            <person name="Chan C."/>
        </authorList>
    </citation>
    <scope>NUCLEOTIDE SEQUENCE</scope>
</reference>
<organism evidence="2 3">
    <name type="scientific">Polarella glacialis</name>
    <name type="common">Dinoflagellate</name>
    <dbReference type="NCBI Taxonomy" id="89957"/>
    <lineage>
        <taxon>Eukaryota</taxon>
        <taxon>Sar</taxon>
        <taxon>Alveolata</taxon>
        <taxon>Dinophyceae</taxon>
        <taxon>Suessiales</taxon>
        <taxon>Suessiaceae</taxon>
        <taxon>Polarella</taxon>
    </lineage>
</organism>
<evidence type="ECO:0000313" key="2">
    <source>
        <dbReference type="EMBL" id="CAE8728501.1"/>
    </source>
</evidence>
<feature type="compositionally biased region" description="Low complexity" evidence="1">
    <location>
        <begin position="16"/>
        <end position="78"/>
    </location>
</feature>
<name>A0A813LM50_POLGL</name>
<evidence type="ECO:0000256" key="1">
    <source>
        <dbReference type="SAM" id="MobiDB-lite"/>
    </source>
</evidence>
<protein>
    <submittedName>
        <fullName evidence="2">Uncharacterized protein</fullName>
    </submittedName>
</protein>
<dbReference type="AlphaFoldDB" id="A0A813LM50"/>
<evidence type="ECO:0000313" key="3">
    <source>
        <dbReference type="Proteomes" id="UP000626109"/>
    </source>
</evidence>
<dbReference type="EMBL" id="CAJNNW010035560">
    <property type="protein sequence ID" value="CAE8728501.1"/>
    <property type="molecule type" value="Genomic_DNA"/>
</dbReference>